<keyword evidence="10" id="KW-0677">Repeat</keyword>
<evidence type="ECO:0000256" key="1">
    <source>
        <dbReference type="ARBA" id="ARBA00000900"/>
    </source>
</evidence>
<comment type="caution">
    <text evidence="22">The sequence shown here is derived from an EMBL/GenBank/DDBJ whole genome shotgun (WGS) entry which is preliminary data.</text>
</comment>
<comment type="function">
    <text evidence="2">Functions as an E3 ubiquitin ligase.</text>
</comment>
<reference evidence="22" key="1">
    <citation type="submission" date="2022-04" db="EMBL/GenBank/DDBJ databases">
        <title>Carnegiea gigantea Genome sequencing and assembly v2.</title>
        <authorList>
            <person name="Copetti D."/>
            <person name="Sanderson M.J."/>
            <person name="Burquez A."/>
            <person name="Wojciechowski M.F."/>
        </authorList>
    </citation>
    <scope>NUCLEOTIDE SEQUENCE</scope>
    <source>
        <strain evidence="22">SGP5-SGP5p</strain>
        <tissue evidence="22">Aerial part</tissue>
    </source>
</reference>
<dbReference type="GO" id="GO:0005524">
    <property type="term" value="F:ATP binding"/>
    <property type="evidence" value="ECO:0007669"/>
    <property type="project" value="UniProtKB-UniRule"/>
</dbReference>
<dbReference type="Pfam" id="PF04564">
    <property type="entry name" value="U-box"/>
    <property type="match status" value="1"/>
</dbReference>
<dbReference type="EC" id="2.3.2.27" evidence="6"/>
<dbReference type="InterPro" id="IPR011009">
    <property type="entry name" value="Kinase-like_dom_sf"/>
</dbReference>
<evidence type="ECO:0000256" key="16">
    <source>
        <dbReference type="ARBA" id="ARBA00023136"/>
    </source>
</evidence>
<dbReference type="CDD" id="cd16655">
    <property type="entry name" value="RING-Ubox_WDSUB1-like"/>
    <property type="match status" value="1"/>
</dbReference>
<keyword evidence="7" id="KW-0433">Leucine-rich repeat</keyword>
<accession>A0A9Q1KFT0</accession>
<dbReference type="Gene3D" id="3.30.40.10">
    <property type="entry name" value="Zinc/RING finger domain, C3HC4 (zinc finger)"/>
    <property type="match status" value="1"/>
</dbReference>
<keyword evidence="14 18" id="KW-0067">ATP-binding</keyword>
<dbReference type="InterPro" id="IPR032675">
    <property type="entry name" value="LRR_dom_sf"/>
</dbReference>
<dbReference type="PANTHER" id="PTHR45647">
    <property type="entry name" value="OS02G0152300 PROTEIN"/>
    <property type="match status" value="1"/>
</dbReference>
<keyword evidence="12" id="KW-0418">Kinase</keyword>
<evidence type="ECO:0000256" key="9">
    <source>
        <dbReference type="ARBA" id="ARBA00022692"/>
    </source>
</evidence>
<comment type="catalytic activity">
    <reaction evidence="1">
        <text>S-ubiquitinyl-[E2 ubiquitin-conjugating enzyme]-L-cysteine + [acceptor protein]-L-lysine = [E2 ubiquitin-conjugating enzyme]-L-cysteine + N(6)-ubiquitinyl-[acceptor protein]-L-lysine.</text>
        <dbReference type="EC" id="2.3.2.27"/>
    </reaction>
</comment>
<evidence type="ECO:0000313" key="23">
    <source>
        <dbReference type="Proteomes" id="UP001153076"/>
    </source>
</evidence>
<dbReference type="PROSITE" id="PS51698">
    <property type="entry name" value="U_BOX"/>
    <property type="match status" value="1"/>
</dbReference>
<dbReference type="InterPro" id="IPR025875">
    <property type="entry name" value="Leu-rich_rpt_4"/>
</dbReference>
<dbReference type="Gene3D" id="3.30.200.20">
    <property type="entry name" value="Phosphorylase Kinase, domain 1"/>
    <property type="match status" value="1"/>
</dbReference>
<name>A0A9Q1KFT0_9CARY</name>
<dbReference type="Gene3D" id="3.80.10.10">
    <property type="entry name" value="Ribonuclease Inhibitor"/>
    <property type="match status" value="1"/>
</dbReference>
<dbReference type="CDD" id="cd01989">
    <property type="entry name" value="USP_STK_Ubox_N"/>
    <property type="match status" value="1"/>
</dbReference>
<evidence type="ECO:0000256" key="8">
    <source>
        <dbReference type="ARBA" id="ARBA00022679"/>
    </source>
</evidence>
<protein>
    <recommendedName>
        <fullName evidence="6">RING-type E3 ubiquitin transferase</fullName>
        <ecNumber evidence="6">2.3.2.27</ecNumber>
    </recommendedName>
</protein>
<evidence type="ECO:0000313" key="22">
    <source>
        <dbReference type="EMBL" id="KAJ8442038.1"/>
    </source>
</evidence>
<feature type="domain" description="Protein kinase" evidence="20">
    <location>
        <begin position="604"/>
        <end position="869"/>
    </location>
</feature>
<evidence type="ECO:0000256" key="6">
    <source>
        <dbReference type="ARBA" id="ARBA00012483"/>
    </source>
</evidence>
<evidence type="ECO:0000259" key="21">
    <source>
        <dbReference type="PROSITE" id="PS51698"/>
    </source>
</evidence>
<evidence type="ECO:0000256" key="15">
    <source>
        <dbReference type="ARBA" id="ARBA00022989"/>
    </source>
</evidence>
<keyword evidence="17" id="KW-0325">Glycoprotein</keyword>
<evidence type="ECO:0000259" key="20">
    <source>
        <dbReference type="PROSITE" id="PS50011"/>
    </source>
</evidence>
<evidence type="ECO:0000256" key="17">
    <source>
        <dbReference type="ARBA" id="ARBA00023180"/>
    </source>
</evidence>
<feature type="binding site" evidence="18">
    <location>
        <position position="631"/>
    </location>
    <ligand>
        <name>ATP</name>
        <dbReference type="ChEBI" id="CHEBI:30616"/>
    </ligand>
</feature>
<dbReference type="PROSITE" id="PS50011">
    <property type="entry name" value="PROTEIN_KINASE_DOM"/>
    <property type="match status" value="1"/>
</dbReference>
<evidence type="ECO:0000256" key="7">
    <source>
        <dbReference type="ARBA" id="ARBA00022614"/>
    </source>
</evidence>
<evidence type="ECO:0000256" key="18">
    <source>
        <dbReference type="PROSITE-ProRule" id="PRU10141"/>
    </source>
</evidence>
<dbReference type="InterPro" id="IPR017441">
    <property type="entry name" value="Protein_kinase_ATP_BS"/>
</dbReference>
<evidence type="ECO:0000256" key="2">
    <source>
        <dbReference type="ARBA" id="ARBA00003861"/>
    </source>
</evidence>
<feature type="region of interest" description="Disordered" evidence="19">
    <location>
        <begin position="538"/>
        <end position="568"/>
    </location>
</feature>
<keyword evidence="9" id="KW-0812">Transmembrane</keyword>
<keyword evidence="13" id="KW-0833">Ubl conjugation pathway</keyword>
<evidence type="ECO:0000256" key="12">
    <source>
        <dbReference type="ARBA" id="ARBA00022777"/>
    </source>
</evidence>
<feature type="domain" description="U-box" evidence="21">
    <location>
        <begin position="889"/>
        <end position="962"/>
    </location>
</feature>
<dbReference type="GO" id="GO:0061630">
    <property type="term" value="F:ubiquitin protein ligase activity"/>
    <property type="evidence" value="ECO:0007669"/>
    <property type="project" value="UniProtKB-EC"/>
</dbReference>
<comment type="pathway">
    <text evidence="4">Protein modification; protein ubiquitination.</text>
</comment>
<evidence type="ECO:0000256" key="10">
    <source>
        <dbReference type="ARBA" id="ARBA00022737"/>
    </source>
</evidence>
<feature type="compositionally biased region" description="Low complexity" evidence="19">
    <location>
        <begin position="361"/>
        <end position="418"/>
    </location>
</feature>
<dbReference type="PROSITE" id="PS51450">
    <property type="entry name" value="LRR"/>
    <property type="match status" value="1"/>
</dbReference>
<evidence type="ECO:0000256" key="11">
    <source>
        <dbReference type="ARBA" id="ARBA00022741"/>
    </source>
</evidence>
<dbReference type="GO" id="GO:0016567">
    <property type="term" value="P:protein ubiquitination"/>
    <property type="evidence" value="ECO:0007669"/>
    <property type="project" value="InterPro"/>
</dbReference>
<dbReference type="AlphaFoldDB" id="A0A9Q1KFT0"/>
<keyword evidence="23" id="KW-1185">Reference proteome</keyword>
<dbReference type="SUPFAM" id="SSF56112">
    <property type="entry name" value="Protein kinase-like (PK-like)"/>
    <property type="match status" value="1"/>
</dbReference>
<keyword evidence="16" id="KW-0472">Membrane</keyword>
<comment type="similarity">
    <text evidence="5">Belongs to the RLP family.</text>
</comment>
<dbReference type="GO" id="GO:0004672">
    <property type="term" value="F:protein kinase activity"/>
    <property type="evidence" value="ECO:0007669"/>
    <property type="project" value="InterPro"/>
</dbReference>
<feature type="region of interest" description="Disordered" evidence="19">
    <location>
        <begin position="123"/>
        <end position="156"/>
    </location>
</feature>
<dbReference type="SUPFAM" id="SSF52402">
    <property type="entry name" value="Adenine nucleotide alpha hydrolases-like"/>
    <property type="match status" value="1"/>
</dbReference>
<feature type="compositionally biased region" description="Basic and acidic residues" evidence="19">
    <location>
        <begin position="558"/>
        <end position="568"/>
    </location>
</feature>
<dbReference type="SMART" id="SM00220">
    <property type="entry name" value="S_TKc"/>
    <property type="match status" value="1"/>
</dbReference>
<dbReference type="GO" id="GO:0016020">
    <property type="term" value="C:membrane"/>
    <property type="evidence" value="ECO:0007669"/>
    <property type="project" value="UniProtKB-SubCell"/>
</dbReference>
<dbReference type="SUPFAM" id="SSF57850">
    <property type="entry name" value="RING/U-box"/>
    <property type="match status" value="1"/>
</dbReference>
<dbReference type="Pfam" id="PF00069">
    <property type="entry name" value="Pkinase"/>
    <property type="match status" value="1"/>
</dbReference>
<evidence type="ECO:0000256" key="5">
    <source>
        <dbReference type="ARBA" id="ARBA00009592"/>
    </source>
</evidence>
<gene>
    <name evidence="22" type="ORF">Cgig2_007876</name>
</gene>
<keyword evidence="15" id="KW-1133">Transmembrane helix</keyword>
<dbReference type="SMART" id="SM00504">
    <property type="entry name" value="Ubox"/>
    <property type="match status" value="1"/>
</dbReference>
<dbReference type="OrthoDB" id="10064100at2759"/>
<sequence length="962" mass="105568">MELQNRFRDSLGQVKAIDISNNKLEGPIPDGVSNLTDLVFLNLSQNRLNGSITPKISQLTSLQFLDLSNNQLGGEIPTSLSKVSSLEILDLSNNNLSGRIPLGTQLQGFEPSSYMGNPGLCADPLPKCSGDQPPSNIPKENNTTHADENEDDDDHAGIFPGLYGQDMEEKVANEGGDGLIVAVGLTGGRKSKYILRWAMDKFLPEGNGNVTFKLLHVYPKITAVPTPMGNWLPIAQVREDVAAGYRQEVEWKKKKNLLPYQQNLKAQKVKSEIVMLESDDIAMAVSLEVERLSIRHLVIGISSTSLFSSGLLTDPTTVSKSSTFSAQQMHLEFKPIHKSESAELRHHTYTDTKVDENAANTSFTSQGSSSSESWLSEQTSPGGTFVGTPPTSSFVSTPPTGSFASTPPSSSFAGTPPSVSFLGTPTGGSYVGTPPSGSFVGTPRIRSFAGNPATGSFVGSPTQWQQPGGSATGASLTQISQLEKLRMELKHIEQMYELAQNSDINEKFLLPLDQLDDLSKLTMEEAIKLKREKAKELESLEKSKHKTAQNGASAIGRHAPENKAESKAAREVEENKAKQLLPHPIISQYRKFTWDEIVAATSSFSEEFKIGMGAFGTVYKCKLHHTTMAVKVLHSKHSATNKQFLQELEILSSIRHPNLLLLLGAVPEESSLVYEYMENGSLDDRLFRKGNTPPLLWYERFRICWEVATALAFLHSTKPNPIIHRDLKPANILLDQNLVSKIGDAGLGTMINVEPTSVYLKTIYKETSPVGTLCYIDPEYQRTGRVSTKSDIYALGVVILQLLTAKPAVGIAYMVEDALDEGNLMEVLDLEAGQWPEKETLELALLGLQCAELRGKDRPDLRDKVLPALERLKEVADSAKGSASRGPTAMPAHFVCPILKDVMEDPYVAADGYTYERRAIEQWLTDNDTSPTTNLSLPHKFIMPNYTLLEAIKQWKAKIPTK</sequence>
<evidence type="ECO:0000256" key="14">
    <source>
        <dbReference type="ARBA" id="ARBA00022840"/>
    </source>
</evidence>
<dbReference type="PRINTS" id="PR00019">
    <property type="entry name" value="LEURICHRPT"/>
</dbReference>
<keyword evidence="11 18" id="KW-0547">Nucleotide-binding</keyword>
<dbReference type="PANTHER" id="PTHR45647:SF15">
    <property type="entry name" value="U-BOX DOMAIN-CONTAINING PROTEIN 35"/>
    <property type="match status" value="1"/>
</dbReference>
<dbReference type="SUPFAM" id="SSF52058">
    <property type="entry name" value="L domain-like"/>
    <property type="match status" value="1"/>
</dbReference>
<dbReference type="Gene3D" id="1.10.510.10">
    <property type="entry name" value="Transferase(Phosphotransferase) domain 1"/>
    <property type="match status" value="1"/>
</dbReference>
<dbReference type="EMBL" id="JAKOGI010000147">
    <property type="protein sequence ID" value="KAJ8442038.1"/>
    <property type="molecule type" value="Genomic_DNA"/>
</dbReference>
<proteinExistence type="inferred from homology"/>
<evidence type="ECO:0000256" key="13">
    <source>
        <dbReference type="ARBA" id="ARBA00022786"/>
    </source>
</evidence>
<evidence type="ECO:0000256" key="3">
    <source>
        <dbReference type="ARBA" id="ARBA00004167"/>
    </source>
</evidence>
<dbReference type="Proteomes" id="UP001153076">
    <property type="component" value="Unassembled WGS sequence"/>
</dbReference>
<dbReference type="PROSITE" id="PS00108">
    <property type="entry name" value="PROTEIN_KINASE_ST"/>
    <property type="match status" value="1"/>
</dbReference>
<dbReference type="InterPro" id="IPR000719">
    <property type="entry name" value="Prot_kinase_dom"/>
</dbReference>
<dbReference type="InterPro" id="IPR008271">
    <property type="entry name" value="Ser/Thr_kinase_AS"/>
</dbReference>
<evidence type="ECO:0000256" key="4">
    <source>
        <dbReference type="ARBA" id="ARBA00004906"/>
    </source>
</evidence>
<dbReference type="PROSITE" id="PS00107">
    <property type="entry name" value="PROTEIN_KINASE_ATP"/>
    <property type="match status" value="1"/>
</dbReference>
<dbReference type="Pfam" id="PF12799">
    <property type="entry name" value="LRR_4"/>
    <property type="match status" value="1"/>
</dbReference>
<keyword evidence="8" id="KW-0808">Transferase</keyword>
<dbReference type="Pfam" id="PF00560">
    <property type="entry name" value="LRR_1"/>
    <property type="match status" value="1"/>
</dbReference>
<comment type="subcellular location">
    <subcellularLocation>
        <location evidence="3">Membrane</location>
        <topology evidence="3">Single-pass membrane protein</topology>
    </subcellularLocation>
</comment>
<evidence type="ECO:0000256" key="19">
    <source>
        <dbReference type="SAM" id="MobiDB-lite"/>
    </source>
</evidence>
<dbReference type="FunFam" id="3.80.10.10:FF:000111">
    <property type="entry name" value="LRR receptor-like serine/threonine-protein kinase ERECTA"/>
    <property type="match status" value="1"/>
</dbReference>
<dbReference type="InterPro" id="IPR003613">
    <property type="entry name" value="Ubox_domain"/>
</dbReference>
<dbReference type="InterPro" id="IPR013083">
    <property type="entry name" value="Znf_RING/FYVE/PHD"/>
</dbReference>
<organism evidence="22 23">
    <name type="scientific">Carnegiea gigantea</name>
    <dbReference type="NCBI Taxonomy" id="171969"/>
    <lineage>
        <taxon>Eukaryota</taxon>
        <taxon>Viridiplantae</taxon>
        <taxon>Streptophyta</taxon>
        <taxon>Embryophyta</taxon>
        <taxon>Tracheophyta</taxon>
        <taxon>Spermatophyta</taxon>
        <taxon>Magnoliopsida</taxon>
        <taxon>eudicotyledons</taxon>
        <taxon>Gunneridae</taxon>
        <taxon>Pentapetalae</taxon>
        <taxon>Caryophyllales</taxon>
        <taxon>Cactineae</taxon>
        <taxon>Cactaceae</taxon>
        <taxon>Cactoideae</taxon>
        <taxon>Echinocereeae</taxon>
        <taxon>Carnegiea</taxon>
    </lineage>
</organism>
<dbReference type="InterPro" id="IPR051348">
    <property type="entry name" value="U-box_ubiquitin_ligases"/>
</dbReference>
<feature type="region of interest" description="Disordered" evidence="19">
    <location>
        <begin position="351"/>
        <end position="419"/>
    </location>
</feature>
<dbReference type="InterPro" id="IPR001611">
    <property type="entry name" value="Leu-rich_rpt"/>
</dbReference>